<evidence type="ECO:0000256" key="1">
    <source>
        <dbReference type="ARBA" id="ARBA00007130"/>
    </source>
</evidence>
<evidence type="ECO:0000256" key="3">
    <source>
        <dbReference type="ARBA" id="ARBA00023006"/>
    </source>
</evidence>
<dbReference type="GO" id="GO:1990316">
    <property type="term" value="C:Atg1/ULK1 kinase complex"/>
    <property type="evidence" value="ECO:0007669"/>
    <property type="project" value="TreeGrafter"/>
</dbReference>
<evidence type="ECO:0000313" key="5">
    <source>
        <dbReference type="Proteomes" id="UP000716446"/>
    </source>
</evidence>
<comment type="similarity">
    <text evidence="1">Belongs to the ATG101 family.</text>
</comment>
<dbReference type="Pfam" id="PF07855">
    <property type="entry name" value="ATG101"/>
    <property type="match status" value="1"/>
</dbReference>
<comment type="caution">
    <text evidence="4">The sequence shown here is derived from an EMBL/GenBank/DDBJ whole genome shotgun (WGS) entry which is preliminary data.</text>
</comment>
<dbReference type="Proteomes" id="UP000716446">
    <property type="component" value="Unassembled WGS sequence"/>
</dbReference>
<keyword evidence="3" id="KW-0072">Autophagy</keyword>
<accession>A0A9N8JKX5</accession>
<keyword evidence="5" id="KW-1185">Reference proteome</keyword>
<dbReference type="PANTHER" id="PTHR13292:SF0">
    <property type="entry name" value="AUTOPHAGY-RELATED PROTEIN 101"/>
    <property type="match status" value="1"/>
</dbReference>
<name>A0A9N8JKX5_9PEZI</name>
<gene>
    <name evidence="4" type="ORF">AWRI4619_LOCUS4378</name>
</gene>
<reference evidence="4" key="1">
    <citation type="submission" date="2020-06" db="EMBL/GenBank/DDBJ databases">
        <authorList>
            <person name="Onetto C."/>
        </authorList>
    </citation>
    <scope>NUCLEOTIDE SEQUENCE</scope>
</reference>
<dbReference type="GO" id="GO:0000045">
    <property type="term" value="P:autophagosome assembly"/>
    <property type="evidence" value="ECO:0007669"/>
    <property type="project" value="TreeGrafter"/>
</dbReference>
<sequence length="223" mass="25565">MEERRVASFNIDVFADKANAKDVVTGILHTIFWYRIFANLEPSTHDVLDVSIPWIQDVDLQTLIEQRVDQFVRQVDADSNDQNQNTRGQIVVQFSERERRRKKGWFGAKDEDLVWETWTLNIALASPRTHQATTSRKAIEKSLNNAVMKITDIVLQNKDHVPPITTQDTNTFPYHVLVNPKNDGWGQRMAMSRPYKETIKALILGIGRSIGKLFQVPALPTLL</sequence>
<protein>
    <recommendedName>
        <fullName evidence="2">Autophagy-related protein 101</fullName>
    </recommendedName>
</protein>
<dbReference type="EMBL" id="CAIJEN010000005">
    <property type="protein sequence ID" value="CAD0086951.1"/>
    <property type="molecule type" value="Genomic_DNA"/>
</dbReference>
<evidence type="ECO:0000256" key="2">
    <source>
        <dbReference type="ARBA" id="ARBA00018874"/>
    </source>
</evidence>
<organism evidence="4 5">
    <name type="scientific">Aureobasidium vineae</name>
    <dbReference type="NCBI Taxonomy" id="2773715"/>
    <lineage>
        <taxon>Eukaryota</taxon>
        <taxon>Fungi</taxon>
        <taxon>Dikarya</taxon>
        <taxon>Ascomycota</taxon>
        <taxon>Pezizomycotina</taxon>
        <taxon>Dothideomycetes</taxon>
        <taxon>Dothideomycetidae</taxon>
        <taxon>Dothideales</taxon>
        <taxon>Saccotheciaceae</taxon>
        <taxon>Aureobasidium</taxon>
    </lineage>
</organism>
<dbReference type="AlphaFoldDB" id="A0A9N8JKX5"/>
<proteinExistence type="inferred from homology"/>
<evidence type="ECO:0000313" key="4">
    <source>
        <dbReference type="EMBL" id="CAD0086951.1"/>
    </source>
</evidence>
<dbReference type="PANTHER" id="PTHR13292">
    <property type="entry name" value="AUTOPHAGY-RELATED PROTEIN 101"/>
    <property type="match status" value="1"/>
</dbReference>
<dbReference type="GO" id="GO:0000407">
    <property type="term" value="C:phagophore assembly site"/>
    <property type="evidence" value="ECO:0007669"/>
    <property type="project" value="TreeGrafter"/>
</dbReference>
<dbReference type="GO" id="GO:0019901">
    <property type="term" value="F:protein kinase binding"/>
    <property type="evidence" value="ECO:0007669"/>
    <property type="project" value="TreeGrafter"/>
</dbReference>
<dbReference type="InterPro" id="IPR012445">
    <property type="entry name" value="ATG101"/>
</dbReference>